<accession>A0ABD5IM34</accession>
<evidence type="ECO:0000313" key="2">
    <source>
        <dbReference type="Proteomes" id="UP001275057"/>
    </source>
</evidence>
<proteinExistence type="predicted"/>
<comment type="caution">
    <text evidence="1">The sequence shown here is derived from an EMBL/GenBank/DDBJ whole genome shotgun (WGS) entry which is preliminary data.</text>
</comment>
<dbReference type="EMBL" id="JAXABG010000019">
    <property type="protein sequence ID" value="MDX7085065.1"/>
    <property type="molecule type" value="Genomic_DNA"/>
</dbReference>
<dbReference type="AlphaFoldDB" id="A0ABD5IM34"/>
<reference evidence="1 2" key="1">
    <citation type="submission" date="2023-11" db="EMBL/GenBank/DDBJ databases">
        <title>Detection of rare carbapenemases in Enterobacterales - comparison of two colorimetric and two CIM-based carbapenemase assays.</title>
        <authorList>
            <person name="Schaffarczyk L."/>
            <person name="Noster J."/>
            <person name="Stelzer Y."/>
            <person name="Sattler J."/>
            <person name="Gatermann S."/>
            <person name="Hamprecht A."/>
        </authorList>
    </citation>
    <scope>NUCLEOTIDE SEQUENCE [LARGE SCALE GENOMIC DNA]</scope>
    <source>
        <strain evidence="1 2">CIM-Carb-136</strain>
    </source>
</reference>
<name>A0ABD5IM34_SERMA</name>
<gene>
    <name evidence="1" type="ORF">SJ435_22020</name>
</gene>
<protein>
    <submittedName>
        <fullName evidence="1">Uncharacterized protein</fullName>
    </submittedName>
</protein>
<dbReference type="RefSeq" id="WP_319857692.1">
    <property type="nucleotide sequence ID" value="NZ_JAXABG010000019.1"/>
</dbReference>
<organism evidence="1 2">
    <name type="scientific">Serratia marcescens</name>
    <dbReference type="NCBI Taxonomy" id="615"/>
    <lineage>
        <taxon>Bacteria</taxon>
        <taxon>Pseudomonadati</taxon>
        <taxon>Pseudomonadota</taxon>
        <taxon>Gammaproteobacteria</taxon>
        <taxon>Enterobacterales</taxon>
        <taxon>Yersiniaceae</taxon>
        <taxon>Serratia</taxon>
    </lineage>
</organism>
<dbReference type="Proteomes" id="UP001275057">
    <property type="component" value="Unassembled WGS sequence"/>
</dbReference>
<evidence type="ECO:0000313" key="1">
    <source>
        <dbReference type="EMBL" id="MDX7085065.1"/>
    </source>
</evidence>
<sequence length="123" mass="14484">MYQDKSIKLILALNKKTKNKSLLWRVVDTPSSFDDGTEDKIPVLYVCTYKQKTLALYLRRYKHFYDEHDFYWTEKKCLAIINERHQILFEVDEQGQAINDLYSTVTEQASGIDDLLNDLLDAD</sequence>